<accession>A0ABD1XBP5</accession>
<keyword evidence="2" id="KW-1185">Reference proteome</keyword>
<dbReference type="AlphaFoldDB" id="A0ABD1XBP5"/>
<dbReference type="EMBL" id="JBFOLJ010000001">
    <property type="protein sequence ID" value="KAL2559392.1"/>
    <property type="molecule type" value="Genomic_DNA"/>
</dbReference>
<protein>
    <submittedName>
        <fullName evidence="1">Uncharacterized protein</fullName>
    </submittedName>
</protein>
<gene>
    <name evidence="1" type="ORF">Fot_04131</name>
</gene>
<name>A0ABD1XBP5_9LAMI</name>
<proteinExistence type="predicted"/>
<evidence type="ECO:0000313" key="2">
    <source>
        <dbReference type="Proteomes" id="UP001604277"/>
    </source>
</evidence>
<comment type="caution">
    <text evidence="1">The sequence shown here is derived from an EMBL/GenBank/DDBJ whole genome shotgun (WGS) entry which is preliminary data.</text>
</comment>
<reference evidence="2" key="1">
    <citation type="submission" date="2024-07" db="EMBL/GenBank/DDBJ databases">
        <title>Two chromosome-level genome assemblies of Korean endemic species Abeliophyllum distichum and Forsythia ovata (Oleaceae).</title>
        <authorList>
            <person name="Jang H."/>
        </authorList>
    </citation>
    <scope>NUCLEOTIDE SEQUENCE [LARGE SCALE GENOMIC DNA]</scope>
</reference>
<dbReference type="Proteomes" id="UP001604277">
    <property type="component" value="Unassembled WGS sequence"/>
</dbReference>
<sequence>MVKMNTAQSYILNCELYKIFMMKINELRSKVVGAEDIDAFHLENKALRAQLAVTEDARARTIYEITKSGTIQRMYVQAQNKAESQLRICQNMVHAKEKELTEALAELSKAKDLLANLEVPDYADPKDPIGTEKP</sequence>
<organism evidence="1 2">
    <name type="scientific">Forsythia ovata</name>
    <dbReference type="NCBI Taxonomy" id="205694"/>
    <lineage>
        <taxon>Eukaryota</taxon>
        <taxon>Viridiplantae</taxon>
        <taxon>Streptophyta</taxon>
        <taxon>Embryophyta</taxon>
        <taxon>Tracheophyta</taxon>
        <taxon>Spermatophyta</taxon>
        <taxon>Magnoliopsida</taxon>
        <taxon>eudicotyledons</taxon>
        <taxon>Gunneridae</taxon>
        <taxon>Pentapetalae</taxon>
        <taxon>asterids</taxon>
        <taxon>lamiids</taxon>
        <taxon>Lamiales</taxon>
        <taxon>Oleaceae</taxon>
        <taxon>Forsythieae</taxon>
        <taxon>Forsythia</taxon>
    </lineage>
</organism>
<evidence type="ECO:0000313" key="1">
    <source>
        <dbReference type="EMBL" id="KAL2559392.1"/>
    </source>
</evidence>